<feature type="coiled-coil region" evidence="1">
    <location>
        <begin position="278"/>
        <end position="312"/>
    </location>
</feature>
<name>A0A1D1ZDK8_9ARAE</name>
<gene>
    <name evidence="3" type="primary">MYH9_5</name>
    <name evidence="3" type="ORF">g.35786</name>
</gene>
<feature type="coiled-coil region" evidence="1">
    <location>
        <begin position="404"/>
        <end position="645"/>
    </location>
</feature>
<feature type="region of interest" description="Disordered" evidence="2">
    <location>
        <begin position="1"/>
        <end position="44"/>
    </location>
</feature>
<feature type="compositionally biased region" description="Basic residues" evidence="2">
    <location>
        <begin position="1"/>
        <end position="10"/>
    </location>
</feature>
<reference evidence="3" key="1">
    <citation type="submission" date="2015-07" db="EMBL/GenBank/DDBJ databases">
        <title>Transcriptome Assembly of Anthurium amnicola.</title>
        <authorList>
            <person name="Suzuki J."/>
        </authorList>
    </citation>
    <scope>NUCLEOTIDE SEQUENCE</scope>
</reference>
<dbReference type="AlphaFoldDB" id="A0A1D1ZDK8"/>
<proteinExistence type="predicted"/>
<organism evidence="3">
    <name type="scientific">Anthurium amnicola</name>
    <dbReference type="NCBI Taxonomy" id="1678845"/>
    <lineage>
        <taxon>Eukaryota</taxon>
        <taxon>Viridiplantae</taxon>
        <taxon>Streptophyta</taxon>
        <taxon>Embryophyta</taxon>
        <taxon>Tracheophyta</taxon>
        <taxon>Spermatophyta</taxon>
        <taxon>Magnoliopsida</taxon>
        <taxon>Liliopsida</taxon>
        <taxon>Araceae</taxon>
        <taxon>Pothoideae</taxon>
        <taxon>Potheae</taxon>
        <taxon>Anthurium</taxon>
    </lineage>
</organism>
<evidence type="ECO:0000256" key="2">
    <source>
        <dbReference type="SAM" id="MobiDB-lite"/>
    </source>
</evidence>
<feature type="coiled-coil region" evidence="1">
    <location>
        <begin position="149"/>
        <end position="253"/>
    </location>
</feature>
<accession>A0A1D1ZDK8</accession>
<dbReference type="EMBL" id="GDJX01002914">
    <property type="protein sequence ID" value="JAT65022.1"/>
    <property type="molecule type" value="Transcribed_RNA"/>
</dbReference>
<keyword evidence="1" id="KW-0175">Coiled coil</keyword>
<sequence>MGKQSRRKAASTKEKNQQHHAHHPDLAAPKPLEMEAVAAPDAASQKTVAAGRILEVKATSRGPSLAPSSPSAVELQHLRTLNGILAKQMVEARQERDQDRVLLSDLERGAIRVALASQLSQEAGRLARLAEERGRAQGAEAEARWADAVAMIEEKNMAAREENARLRRDLRELAEEKAEVEGSLRAAETEVSSIRGSLQDARKAVERAQEEKDGFKKDLHKLLLERDEIRKRLDAQTEEKNCLEEARGALERARSDYRALAEFCEEKETALELLAQGKASLEKSLAESLQLVDDLRRQMREAVLAKEEELSKVAGERDEAREGLHLRTQEMKDLLIRVRQAATGMLEHAVSKCQPLEEAPEGWERDLELLMGETDSEEKNLVVHTLHLMDKLSRNMATTIQIQGEELERREAEMKRAMSTKEEEHSDLARTIIDLRSELVRRQEVNKLLKAEEELLRSQVAELTKKNGDAQKLLEKMQAEFKSQAEEKEEGIRSYQSQAEGYLLQISDLMRKMEDAAEEKDGIDKVRLEREGEIAGLQERVAQLSSEIAALQLLCGEQAREKEQLRAEKKDAVRRLVEQAREAEALTGKLRDLERGKRDAEQELRRVEAANAELLEEKEQREWHARCLEEEKASAERSLADAQWRLEVTDRKLKAVQDLTERLLSAMKGVAAEMAHKLGGRGGEVTRNAADTDEEMRPFAVEMEAISRGVRSREVEVEDMNRELKRQREWVASAHRANARWKWLSSAMALATALVSIAFAASGGKGPPPPLSLSL</sequence>
<evidence type="ECO:0000256" key="1">
    <source>
        <dbReference type="SAM" id="Coils"/>
    </source>
</evidence>
<evidence type="ECO:0000313" key="3">
    <source>
        <dbReference type="EMBL" id="JAT65022.1"/>
    </source>
</evidence>
<protein>
    <submittedName>
        <fullName evidence="3">Myosin-9</fullName>
    </submittedName>
</protein>